<evidence type="ECO:0000313" key="2">
    <source>
        <dbReference type="EMBL" id="GER61005.1"/>
    </source>
</evidence>
<dbReference type="Proteomes" id="UP000326509">
    <property type="component" value="Unassembled WGS sequence"/>
</dbReference>
<dbReference type="AlphaFoldDB" id="A0A5J4ISK7"/>
<evidence type="ECO:0000313" key="3">
    <source>
        <dbReference type="Proteomes" id="UP000326509"/>
    </source>
</evidence>
<keyword evidence="3" id="KW-1185">Reference proteome</keyword>
<feature type="transmembrane region" description="Helical" evidence="1">
    <location>
        <begin position="20"/>
        <end position="40"/>
    </location>
</feature>
<comment type="caution">
    <text evidence="2">The sequence shown here is derived from an EMBL/GenBank/DDBJ whole genome shotgun (WGS) entry which is preliminary data.</text>
</comment>
<dbReference type="EMBL" id="BKCG01000014">
    <property type="protein sequence ID" value="GER61005.1"/>
    <property type="molecule type" value="Genomic_DNA"/>
</dbReference>
<organism evidence="2 3">
    <name type="scientific">Patiriisocius marinus</name>
    <dbReference type="NCBI Taxonomy" id="1397112"/>
    <lineage>
        <taxon>Bacteria</taxon>
        <taxon>Pseudomonadati</taxon>
        <taxon>Bacteroidota</taxon>
        <taxon>Flavobacteriia</taxon>
        <taxon>Flavobacteriales</taxon>
        <taxon>Flavobacteriaceae</taxon>
        <taxon>Patiriisocius</taxon>
    </lineage>
</organism>
<reference evidence="2 3" key="1">
    <citation type="submission" date="2019-08" db="EMBL/GenBank/DDBJ databases">
        <title>Draft genome sequence of Ulvibacter marinus type strain NBRC 109484.</title>
        <authorList>
            <person name="Kawano K."/>
            <person name="Ushijima N."/>
            <person name="Kihara M."/>
            <person name="Itoh H."/>
        </authorList>
    </citation>
    <scope>NUCLEOTIDE SEQUENCE [LARGE SCALE GENOMIC DNA]</scope>
    <source>
        <strain evidence="2 3">NBRC 109484</strain>
    </source>
</reference>
<name>A0A5J4ISK7_9FLAO</name>
<keyword evidence="1" id="KW-1133">Transmembrane helix</keyword>
<keyword evidence="1" id="KW-0812">Transmembrane</keyword>
<gene>
    <name evidence="2" type="ORF">ULMA_31130</name>
</gene>
<feature type="transmembrane region" description="Helical" evidence="1">
    <location>
        <begin position="46"/>
        <end position="66"/>
    </location>
</feature>
<protein>
    <submittedName>
        <fullName evidence="2">Uncharacterized protein</fullName>
    </submittedName>
</protein>
<feature type="transmembrane region" description="Helical" evidence="1">
    <location>
        <begin position="73"/>
        <end position="94"/>
    </location>
</feature>
<accession>A0A5J4ISK7</accession>
<sequence length="133" mass="15111">MLKNFKQMNNLQRALKTNALFSSISGIILILLNKPIAKLFGTSNNTVFWIIGLALIYFSITIRYEIKKQRKLAINWIIIQDYIWVLGSLILIIINPFEITLIGNLIIGTIALIVLYMGINQMIGLKKSTTNTK</sequence>
<feature type="transmembrane region" description="Helical" evidence="1">
    <location>
        <begin position="100"/>
        <end position="119"/>
    </location>
</feature>
<evidence type="ECO:0000256" key="1">
    <source>
        <dbReference type="SAM" id="Phobius"/>
    </source>
</evidence>
<proteinExistence type="predicted"/>
<keyword evidence="1" id="KW-0472">Membrane</keyword>